<dbReference type="InterPro" id="IPR043138">
    <property type="entry name" value="GGT_lsub"/>
</dbReference>
<keyword evidence="11" id="KW-0317">Glutathione biosynthesis</keyword>
<comment type="PTM">
    <text evidence="11">Cleaved by autocatalysis into a large and a small subunit.</text>
</comment>
<evidence type="ECO:0000313" key="13">
    <source>
        <dbReference type="EMBL" id="AWV99252.1"/>
    </source>
</evidence>
<feature type="signal peptide" evidence="12">
    <location>
        <begin position="1"/>
        <end position="23"/>
    </location>
</feature>
<dbReference type="EC" id="3.4.19.13" evidence="11"/>
<comment type="catalytic activity">
    <reaction evidence="8 11">
        <text>an N-terminal (5-L-glutamyl)-[peptide] + an alpha-amino acid = 5-L-glutamyl amino acid + an N-terminal L-alpha-aminoacyl-[peptide]</text>
        <dbReference type="Rhea" id="RHEA:23904"/>
        <dbReference type="Rhea" id="RHEA-COMP:9780"/>
        <dbReference type="Rhea" id="RHEA-COMP:9795"/>
        <dbReference type="ChEBI" id="CHEBI:77644"/>
        <dbReference type="ChEBI" id="CHEBI:78597"/>
        <dbReference type="ChEBI" id="CHEBI:78599"/>
        <dbReference type="ChEBI" id="CHEBI:78608"/>
        <dbReference type="EC" id="2.3.2.2"/>
    </reaction>
</comment>
<feature type="binding site" evidence="10">
    <location>
        <begin position="471"/>
        <end position="472"/>
    </location>
    <ligand>
        <name>L-glutamate</name>
        <dbReference type="ChEBI" id="CHEBI:29985"/>
    </ligand>
</feature>
<dbReference type="PANTHER" id="PTHR43199">
    <property type="entry name" value="GLUTATHIONE HYDROLASE"/>
    <property type="match status" value="1"/>
</dbReference>
<keyword evidence="7 11" id="KW-0012">Acyltransferase</keyword>
<keyword evidence="12" id="KW-0732">Signal</keyword>
<keyword evidence="5 11" id="KW-0378">Hydrolase</keyword>
<dbReference type="EC" id="2.3.2.2" evidence="11"/>
<dbReference type="UniPathway" id="UPA00204"/>
<evidence type="ECO:0000256" key="4">
    <source>
        <dbReference type="ARBA" id="ARBA00022679"/>
    </source>
</evidence>
<organism evidence="13 14">
    <name type="scientific">Arcticibacterium luteifluviistationis</name>
    <dbReference type="NCBI Taxonomy" id="1784714"/>
    <lineage>
        <taxon>Bacteria</taxon>
        <taxon>Pseudomonadati</taxon>
        <taxon>Bacteroidota</taxon>
        <taxon>Cytophagia</taxon>
        <taxon>Cytophagales</taxon>
        <taxon>Leadbetterellaceae</taxon>
        <taxon>Arcticibacterium</taxon>
    </lineage>
</organism>
<dbReference type="Pfam" id="PF01019">
    <property type="entry name" value="G_glu_transpept"/>
    <property type="match status" value="1"/>
</dbReference>
<dbReference type="PRINTS" id="PR01210">
    <property type="entry name" value="GGTRANSPTASE"/>
</dbReference>
<keyword evidence="6 11" id="KW-0865">Zymogen</keyword>
<evidence type="ECO:0000256" key="9">
    <source>
        <dbReference type="PIRSR" id="PIRSR600101-1"/>
    </source>
</evidence>
<accession>A0A2Z4GD58</accession>
<comment type="pathway">
    <text evidence="11">Sulfur metabolism; glutathione metabolism.</text>
</comment>
<reference evidence="13 14" key="1">
    <citation type="submission" date="2018-05" db="EMBL/GenBank/DDBJ databases">
        <title>Complete genome sequence of Arcticibacterium luteifluviistationis SM1504T, a cytophagaceae bacterium isolated from Arctic surface seawater.</title>
        <authorList>
            <person name="Li Y."/>
            <person name="Qin Q.-L."/>
        </authorList>
    </citation>
    <scope>NUCLEOTIDE SEQUENCE [LARGE SCALE GENOMIC DNA]</scope>
    <source>
        <strain evidence="13 14">SM1504</strain>
    </source>
</reference>
<feature type="binding site" evidence="10">
    <location>
        <position position="493"/>
    </location>
    <ligand>
        <name>L-glutamate</name>
        <dbReference type="ChEBI" id="CHEBI:29985"/>
    </ligand>
</feature>
<evidence type="ECO:0000256" key="5">
    <source>
        <dbReference type="ARBA" id="ARBA00022801"/>
    </source>
</evidence>
<dbReference type="PROSITE" id="PS51257">
    <property type="entry name" value="PROKAR_LIPOPROTEIN"/>
    <property type="match status" value="1"/>
</dbReference>
<dbReference type="InterPro" id="IPR043137">
    <property type="entry name" value="GGT_ssub_C"/>
</dbReference>
<dbReference type="EMBL" id="CP029480">
    <property type="protein sequence ID" value="AWV99252.1"/>
    <property type="molecule type" value="Genomic_DNA"/>
</dbReference>
<dbReference type="InterPro" id="IPR000101">
    <property type="entry name" value="GGT_peptidase"/>
</dbReference>
<evidence type="ECO:0000256" key="3">
    <source>
        <dbReference type="ARBA" id="ARBA00009381"/>
    </source>
</evidence>
<dbReference type="GO" id="GO:0103068">
    <property type="term" value="F:leukotriene C4 gamma-glutamyl transferase activity"/>
    <property type="evidence" value="ECO:0007669"/>
    <property type="project" value="UniProtKB-EC"/>
</dbReference>
<comment type="similarity">
    <text evidence="3 11">Belongs to the gamma-glutamyltransferase family.</text>
</comment>
<gene>
    <name evidence="13" type="primary">ggt</name>
    <name evidence="13" type="ORF">DJ013_14190</name>
</gene>
<dbReference type="AlphaFoldDB" id="A0A2Z4GD58"/>
<comment type="catalytic activity">
    <reaction evidence="1 11">
        <text>an S-substituted glutathione + H2O = an S-substituted L-cysteinylglycine + L-glutamate</text>
        <dbReference type="Rhea" id="RHEA:59468"/>
        <dbReference type="ChEBI" id="CHEBI:15377"/>
        <dbReference type="ChEBI" id="CHEBI:29985"/>
        <dbReference type="ChEBI" id="CHEBI:90779"/>
        <dbReference type="ChEBI" id="CHEBI:143103"/>
        <dbReference type="EC" id="3.4.19.13"/>
    </reaction>
</comment>
<keyword evidence="4 11" id="KW-0808">Transferase</keyword>
<feature type="binding site" evidence="10">
    <location>
        <begin position="418"/>
        <end position="420"/>
    </location>
    <ligand>
        <name>L-glutamate</name>
        <dbReference type="ChEBI" id="CHEBI:29985"/>
    </ligand>
</feature>
<evidence type="ECO:0000256" key="10">
    <source>
        <dbReference type="PIRSR" id="PIRSR600101-2"/>
    </source>
</evidence>
<evidence type="ECO:0000256" key="11">
    <source>
        <dbReference type="RuleBase" id="RU368036"/>
    </source>
</evidence>
<feature type="binding site" evidence="10">
    <location>
        <position position="442"/>
    </location>
    <ligand>
        <name>L-glutamate</name>
        <dbReference type="ChEBI" id="CHEBI:29985"/>
    </ligand>
</feature>
<sequence length="590" mass="64371">MTKNLTILLLGIFLFSCKTTQKAANIKTGEGLFELFVEDENRSTFYSDKKGVFGENGMVASADVIASEVGKEILRKGGNAADASVATFFALAVTYPFAGNLGGGGFAVIREGNGTNHALDFREKAPLKAHRDMYLDANGDVIKGKSTSGHLASGVPGAVAGMVELHQKLGKMAWGKLLQPAIDLAEQGVILTEGRATGMNRTKKRFIEMNGDDTPYFIHPTKESWEVGDLFVQKDLAESLKRIQKGGAKGFYEGITADLLVKEMEKGGGIISQEDLDSYDAVWREPIKKSYKNYDIVSMPPSSSGGVALVQLMRLVEPYPLKDWGWNSGKTVQVMIEAERRVYADRAKWMGDTDFVKVPMTELMSYPYLKERWASFDEKKASKSDDISGGAVPYYESDETTHFSVVDGDGMAVSLTTTLNGGYGSKVVVDGGGFLMNNEMDDFSVKAGVPNMFGLVGNKANEIQPGKRMLSSMTPTIVEKDGDLLMVVGTPGGSTIITSVYQTILNVVEHGMGMQQAVNALKFHHQWLPDKTYIEKDALELDALQELLNKDFIIEAQNRTLGRMDCIMLHPNGMLEGASDPRSENTSVGF</sequence>
<keyword evidence="14" id="KW-1185">Reference proteome</keyword>
<evidence type="ECO:0000256" key="7">
    <source>
        <dbReference type="ARBA" id="ARBA00023315"/>
    </source>
</evidence>
<dbReference type="GO" id="GO:0006751">
    <property type="term" value="P:glutathione catabolic process"/>
    <property type="evidence" value="ECO:0007669"/>
    <property type="project" value="UniProtKB-UniRule"/>
</dbReference>
<evidence type="ECO:0000256" key="12">
    <source>
        <dbReference type="SAM" id="SignalP"/>
    </source>
</evidence>
<evidence type="ECO:0000256" key="1">
    <source>
        <dbReference type="ARBA" id="ARBA00001049"/>
    </source>
</evidence>
<dbReference type="KEGG" id="als:DJ013_14190"/>
<dbReference type="PANTHER" id="PTHR43199:SF1">
    <property type="entry name" value="GLUTATHIONE HYDROLASE PROENZYME"/>
    <property type="match status" value="1"/>
</dbReference>
<dbReference type="GO" id="GO:0006750">
    <property type="term" value="P:glutathione biosynthetic process"/>
    <property type="evidence" value="ECO:0007669"/>
    <property type="project" value="UniProtKB-KW"/>
</dbReference>
<dbReference type="InterPro" id="IPR029055">
    <property type="entry name" value="Ntn_hydrolases_N"/>
</dbReference>
<evidence type="ECO:0000256" key="2">
    <source>
        <dbReference type="ARBA" id="ARBA00001089"/>
    </source>
</evidence>
<protein>
    <recommendedName>
        <fullName evidence="11">Glutathione hydrolase proenzyme</fullName>
        <ecNumber evidence="11">2.3.2.2</ecNumber>
        <ecNumber evidence="11">3.4.19.13</ecNumber>
    </recommendedName>
    <component>
        <recommendedName>
            <fullName evidence="11">Glutathione hydrolase large chain</fullName>
        </recommendedName>
    </component>
    <component>
        <recommendedName>
            <fullName evidence="11">Glutathione hydrolase small chain</fullName>
        </recommendedName>
    </component>
</protein>
<evidence type="ECO:0000313" key="14">
    <source>
        <dbReference type="Proteomes" id="UP000249873"/>
    </source>
</evidence>
<feature type="binding site" evidence="10">
    <location>
        <position position="122"/>
    </location>
    <ligand>
        <name>L-glutamate</name>
        <dbReference type="ChEBI" id="CHEBI:29985"/>
    </ligand>
</feature>
<dbReference type="GO" id="GO:0036374">
    <property type="term" value="F:glutathione hydrolase activity"/>
    <property type="evidence" value="ECO:0007669"/>
    <property type="project" value="UniProtKB-UniRule"/>
</dbReference>
<proteinExistence type="inferred from homology"/>
<feature type="active site" description="Nucleophile" evidence="9">
    <location>
        <position position="400"/>
    </location>
</feature>
<dbReference type="OrthoDB" id="9781342at2"/>
<dbReference type="SUPFAM" id="SSF56235">
    <property type="entry name" value="N-terminal nucleophile aminohydrolases (Ntn hydrolases)"/>
    <property type="match status" value="1"/>
</dbReference>
<dbReference type="NCBIfam" id="TIGR00066">
    <property type="entry name" value="g_glut_trans"/>
    <property type="match status" value="1"/>
</dbReference>
<dbReference type="InterPro" id="IPR051792">
    <property type="entry name" value="GGT_bact"/>
</dbReference>
<comment type="catalytic activity">
    <reaction evidence="2 11">
        <text>glutathione + H2O = L-cysteinylglycine + L-glutamate</text>
        <dbReference type="Rhea" id="RHEA:28807"/>
        <dbReference type="ChEBI" id="CHEBI:15377"/>
        <dbReference type="ChEBI" id="CHEBI:29985"/>
        <dbReference type="ChEBI" id="CHEBI:57925"/>
        <dbReference type="ChEBI" id="CHEBI:61694"/>
        <dbReference type="EC" id="3.4.19.13"/>
    </reaction>
</comment>
<dbReference type="Proteomes" id="UP000249873">
    <property type="component" value="Chromosome"/>
</dbReference>
<dbReference type="RefSeq" id="WP_111372501.1">
    <property type="nucleotide sequence ID" value="NZ_CP029480.1"/>
</dbReference>
<evidence type="ECO:0000256" key="6">
    <source>
        <dbReference type="ARBA" id="ARBA00023145"/>
    </source>
</evidence>
<comment type="subunit">
    <text evidence="11">This enzyme consists of two polypeptide chains, which are synthesized in precursor form from a single polypeptide.</text>
</comment>
<name>A0A2Z4GD58_9BACT</name>
<feature type="chain" id="PRO_5016362432" description="Glutathione hydrolase proenzyme" evidence="12">
    <location>
        <begin position="24"/>
        <end position="590"/>
    </location>
</feature>
<dbReference type="Gene3D" id="3.60.20.40">
    <property type="match status" value="1"/>
</dbReference>
<dbReference type="Gene3D" id="1.10.246.130">
    <property type="match status" value="1"/>
</dbReference>
<evidence type="ECO:0000256" key="8">
    <source>
        <dbReference type="ARBA" id="ARBA00047417"/>
    </source>
</evidence>